<dbReference type="Proteomes" id="UP001218188">
    <property type="component" value="Unassembled WGS sequence"/>
</dbReference>
<accession>A0AAD6RX60</accession>
<name>A0AAD6RX60_9AGAR</name>
<dbReference type="EMBL" id="JARJCM010000585">
    <property type="protein sequence ID" value="KAJ7016136.1"/>
    <property type="molecule type" value="Genomic_DNA"/>
</dbReference>
<organism evidence="1 2">
    <name type="scientific">Mycena alexandri</name>
    <dbReference type="NCBI Taxonomy" id="1745969"/>
    <lineage>
        <taxon>Eukaryota</taxon>
        <taxon>Fungi</taxon>
        <taxon>Dikarya</taxon>
        <taxon>Basidiomycota</taxon>
        <taxon>Agaricomycotina</taxon>
        <taxon>Agaricomycetes</taxon>
        <taxon>Agaricomycetidae</taxon>
        <taxon>Agaricales</taxon>
        <taxon>Marasmiineae</taxon>
        <taxon>Mycenaceae</taxon>
        <taxon>Mycena</taxon>
    </lineage>
</organism>
<gene>
    <name evidence="1" type="ORF">C8F04DRAFT_1203192</name>
</gene>
<evidence type="ECO:0000313" key="1">
    <source>
        <dbReference type="EMBL" id="KAJ7016136.1"/>
    </source>
</evidence>
<sequence>MLPALCFFLSGYPPPPARPSAAHFPWYPSVQRCYPHFFCPFRVAIPPISALRHWYNTPLPALWLVHRRLVRTSALLPRPSDPPPHIYHGTPPVQRCHLLFSARSALLLRRSAFYVIGTTLFFPPSGWYTAISCALQRCYPALPTLRPTSTVVPLPFNAATPPFFGPFRVASPPISVLRNWYNTSLPALCVGTPPSRPGNRTLRRPFALPLTPPLPLRRISSARPAITTFLASSFPHDDILAPSTSAPVSAARVPPTALLSRFAPSRASDDIKPAAAPPPSSRLVATCVPGTLCPLLASRFSAASASVTDVPLRFPPRLSQP</sequence>
<protein>
    <submittedName>
        <fullName evidence="1">Uncharacterized protein</fullName>
    </submittedName>
</protein>
<comment type="caution">
    <text evidence="1">The sequence shown here is derived from an EMBL/GenBank/DDBJ whole genome shotgun (WGS) entry which is preliminary data.</text>
</comment>
<reference evidence="1" key="1">
    <citation type="submission" date="2023-03" db="EMBL/GenBank/DDBJ databases">
        <title>Massive genome expansion in bonnet fungi (Mycena s.s.) driven by repeated elements and novel gene families across ecological guilds.</title>
        <authorList>
            <consortium name="Lawrence Berkeley National Laboratory"/>
            <person name="Harder C.B."/>
            <person name="Miyauchi S."/>
            <person name="Viragh M."/>
            <person name="Kuo A."/>
            <person name="Thoen E."/>
            <person name="Andreopoulos B."/>
            <person name="Lu D."/>
            <person name="Skrede I."/>
            <person name="Drula E."/>
            <person name="Henrissat B."/>
            <person name="Morin E."/>
            <person name="Kohler A."/>
            <person name="Barry K."/>
            <person name="LaButti K."/>
            <person name="Morin E."/>
            <person name="Salamov A."/>
            <person name="Lipzen A."/>
            <person name="Mereny Z."/>
            <person name="Hegedus B."/>
            <person name="Baldrian P."/>
            <person name="Stursova M."/>
            <person name="Weitz H."/>
            <person name="Taylor A."/>
            <person name="Grigoriev I.V."/>
            <person name="Nagy L.G."/>
            <person name="Martin F."/>
            <person name="Kauserud H."/>
        </authorList>
    </citation>
    <scope>NUCLEOTIDE SEQUENCE</scope>
    <source>
        <strain evidence="1">CBHHK200</strain>
    </source>
</reference>
<evidence type="ECO:0000313" key="2">
    <source>
        <dbReference type="Proteomes" id="UP001218188"/>
    </source>
</evidence>
<dbReference type="AlphaFoldDB" id="A0AAD6RX60"/>
<proteinExistence type="predicted"/>
<keyword evidence="2" id="KW-1185">Reference proteome</keyword>